<dbReference type="EMBL" id="QHLQ01000004">
    <property type="protein sequence ID" value="NIZ60615.1"/>
    <property type="molecule type" value="Genomic_DNA"/>
</dbReference>
<evidence type="ECO:0000313" key="3">
    <source>
        <dbReference type="Proteomes" id="UP001429564"/>
    </source>
</evidence>
<gene>
    <name evidence="2" type="ORF">DL239_06455</name>
</gene>
<evidence type="ECO:0000256" key="1">
    <source>
        <dbReference type="SAM" id="Phobius"/>
    </source>
</evidence>
<dbReference type="RefSeq" id="WP_167683182.1">
    <property type="nucleotide sequence ID" value="NZ_QHLQ01000004.1"/>
</dbReference>
<name>A0ABX0W8L0_9RHOB</name>
<keyword evidence="1" id="KW-0812">Transmembrane</keyword>
<feature type="transmembrane region" description="Helical" evidence="1">
    <location>
        <begin position="191"/>
        <end position="215"/>
    </location>
</feature>
<keyword evidence="1" id="KW-0472">Membrane</keyword>
<dbReference type="Proteomes" id="UP001429564">
    <property type="component" value="Unassembled WGS sequence"/>
</dbReference>
<accession>A0ABX0W8L0</accession>
<feature type="transmembrane region" description="Helical" evidence="1">
    <location>
        <begin position="143"/>
        <end position="170"/>
    </location>
</feature>
<reference evidence="2 3" key="1">
    <citation type="submission" date="2018-05" db="EMBL/GenBank/DDBJ databases">
        <authorList>
            <person name="Zhang Y.-J."/>
        </authorList>
    </citation>
    <scope>NUCLEOTIDE SEQUENCE [LARGE SCALE GENOMIC DNA]</scope>
    <source>
        <strain evidence="2 3">CY04</strain>
    </source>
</reference>
<keyword evidence="1" id="KW-1133">Transmembrane helix</keyword>
<evidence type="ECO:0000313" key="2">
    <source>
        <dbReference type="EMBL" id="NIZ60615.1"/>
    </source>
</evidence>
<protein>
    <recommendedName>
        <fullName evidence="4">Glycerophosphoryl diester phosphodiesterase membrane domain-containing protein</fullName>
    </recommendedName>
</protein>
<feature type="transmembrane region" description="Helical" evidence="1">
    <location>
        <begin position="112"/>
        <end position="131"/>
    </location>
</feature>
<comment type="caution">
    <text evidence="2">The sequence shown here is derived from an EMBL/GenBank/DDBJ whole genome shotgun (WGS) entry which is preliminary data.</text>
</comment>
<feature type="transmembrane region" description="Helical" evidence="1">
    <location>
        <begin position="221"/>
        <end position="243"/>
    </location>
</feature>
<feature type="transmembrane region" description="Helical" evidence="1">
    <location>
        <begin position="65"/>
        <end position="91"/>
    </location>
</feature>
<sequence>MKGWSIFSHSVGMVTRNLSEAMRVALVPVLIGFVLIAALVMTSGLSMDTMTDEAAMEQMFQEDGVGAFFLTFSLSILVFFIMELWIFVSWHRFILLEEYPNGWVPEFRFDRILAYAGRGIMIGIIVMLLWIPAMILTFLLGPLAIIGVLGTVLFMVVLIYRLVAILPAAAIGRPLTIGQAWEATRGSSGTILVLMVVIFLAQILLQVVSGLSMMVFPPLGIAFQLFAALVMSLVNVSILTTFYGHYVEGREIG</sequence>
<organism evidence="2 3">
    <name type="scientific">Parasedimentitalea denitrificans</name>
    <dbReference type="NCBI Taxonomy" id="2211118"/>
    <lineage>
        <taxon>Bacteria</taxon>
        <taxon>Pseudomonadati</taxon>
        <taxon>Pseudomonadota</taxon>
        <taxon>Alphaproteobacteria</taxon>
        <taxon>Rhodobacterales</taxon>
        <taxon>Paracoccaceae</taxon>
        <taxon>Parasedimentitalea</taxon>
    </lineage>
</organism>
<keyword evidence="3" id="KW-1185">Reference proteome</keyword>
<proteinExistence type="predicted"/>
<evidence type="ECO:0008006" key="4">
    <source>
        <dbReference type="Google" id="ProtNLM"/>
    </source>
</evidence>
<feature type="transmembrane region" description="Helical" evidence="1">
    <location>
        <begin position="21"/>
        <end position="45"/>
    </location>
</feature>